<evidence type="ECO:0000256" key="1">
    <source>
        <dbReference type="SAM" id="SignalP"/>
    </source>
</evidence>
<dbReference type="EMBL" id="RXOF01000021">
    <property type="protein sequence ID" value="RTQ45246.1"/>
    <property type="molecule type" value="Genomic_DNA"/>
</dbReference>
<evidence type="ECO:0008006" key="4">
    <source>
        <dbReference type="Google" id="ProtNLM"/>
    </source>
</evidence>
<evidence type="ECO:0000313" key="3">
    <source>
        <dbReference type="Proteomes" id="UP000282184"/>
    </source>
</evidence>
<sequence>MHRFTFYLLGSALLLASPALAQCHLYLDLRAQFESGYAEGWLRGPQAPGLRVRPGSLSPRPGLALRLRGPGRWGTSLDYAVGKLDCSYVITPPPGATGFTQARLSSSLDLDRLTLLAHYRLGRALDPAAAPPAWHLGWELQAGAGLNHISRDLRERRSVSTVVSNQDTVGLIAERFQRAWAPQLTAGLTARLHRRGHERAFLSVYLTQGLADLMRYDTRYRFGGAATSQYQLRARGSALGFSLGLPLRIGSWAARS</sequence>
<reference evidence="2 3" key="1">
    <citation type="submission" date="2018-12" db="EMBL/GenBank/DDBJ databases">
        <title>Hymenobacter gummosus sp. nov., isolated from a spring.</title>
        <authorList>
            <person name="Nie L."/>
        </authorList>
    </citation>
    <scope>NUCLEOTIDE SEQUENCE [LARGE SCALE GENOMIC DNA]</scope>
    <source>
        <strain evidence="2 3">KCTC 52166</strain>
    </source>
</reference>
<accession>A0A431TVE0</accession>
<dbReference type="AlphaFoldDB" id="A0A431TVE0"/>
<dbReference type="RefSeq" id="WP_126696059.1">
    <property type="nucleotide sequence ID" value="NZ_RXOF01000021.1"/>
</dbReference>
<keyword evidence="1" id="KW-0732">Signal</keyword>
<evidence type="ECO:0000313" key="2">
    <source>
        <dbReference type="EMBL" id="RTQ45246.1"/>
    </source>
</evidence>
<keyword evidence="3" id="KW-1185">Reference proteome</keyword>
<proteinExistence type="predicted"/>
<name>A0A431TVE0_9BACT</name>
<organism evidence="2 3">
    <name type="scientific">Hymenobacter gummosus</name>
    <dbReference type="NCBI Taxonomy" id="1776032"/>
    <lineage>
        <taxon>Bacteria</taxon>
        <taxon>Pseudomonadati</taxon>
        <taxon>Bacteroidota</taxon>
        <taxon>Cytophagia</taxon>
        <taxon>Cytophagales</taxon>
        <taxon>Hymenobacteraceae</taxon>
        <taxon>Hymenobacter</taxon>
    </lineage>
</organism>
<comment type="caution">
    <text evidence="2">The sequence shown here is derived from an EMBL/GenBank/DDBJ whole genome shotgun (WGS) entry which is preliminary data.</text>
</comment>
<feature type="chain" id="PRO_5019426231" description="DUF2490 domain-containing protein" evidence="1">
    <location>
        <begin position="22"/>
        <end position="256"/>
    </location>
</feature>
<protein>
    <recommendedName>
        <fullName evidence="4">DUF2490 domain-containing protein</fullName>
    </recommendedName>
</protein>
<feature type="signal peptide" evidence="1">
    <location>
        <begin position="1"/>
        <end position="21"/>
    </location>
</feature>
<gene>
    <name evidence="2" type="ORF">EJV47_25550</name>
</gene>
<dbReference type="Proteomes" id="UP000282184">
    <property type="component" value="Unassembled WGS sequence"/>
</dbReference>